<dbReference type="FunFam" id="2.30.22.10:FF:000001">
    <property type="entry name" value="Protein GrpE"/>
    <property type="match status" value="1"/>
</dbReference>
<keyword evidence="13" id="KW-0175">Coiled coil</keyword>
<feature type="compositionally biased region" description="Basic and acidic residues" evidence="14">
    <location>
        <begin position="1"/>
        <end position="35"/>
    </location>
</feature>
<keyword evidence="6 10" id="KW-0143">Chaperone</keyword>
<sequence>MSDNENFDKPEDADRRDGGDSPADPADRATGRASDDQAFNDIVEGVELNTDGVDQSTGSGPEGPADPPSRESQLATLLAERTEDLQRLQAEYVNYKRRVDRDRDLARQVGVRKVVADLMPVLDSIEMARQHGELEEGSGFRAVADAIAKVAAAHDLTSFGAVGEEFDPHVHEALMQVPLPGATVTSVSQVMQPGYKLGDQVLRPARVAVSDPDPNAVSDGNGSTGTGSTGSNGSGASEADGGSGQSPAGDN</sequence>
<dbReference type="PRINTS" id="PR00773">
    <property type="entry name" value="GRPEPROTEIN"/>
</dbReference>
<dbReference type="AlphaFoldDB" id="A0A3Q9UEM1"/>
<keyword evidence="4 10" id="KW-0963">Cytoplasm</keyword>
<dbReference type="GO" id="GO:0006457">
    <property type="term" value="P:protein folding"/>
    <property type="evidence" value="ECO:0007669"/>
    <property type="project" value="InterPro"/>
</dbReference>
<dbReference type="GO" id="GO:0051082">
    <property type="term" value="F:unfolded protein binding"/>
    <property type="evidence" value="ECO:0007669"/>
    <property type="project" value="TreeGrafter"/>
</dbReference>
<dbReference type="Pfam" id="PF01025">
    <property type="entry name" value="GrpE"/>
    <property type="match status" value="1"/>
</dbReference>
<dbReference type="SUPFAM" id="SSF58014">
    <property type="entry name" value="Coiled-coil domain of nucleotide exchange factor GrpE"/>
    <property type="match status" value="1"/>
</dbReference>
<reference evidence="16" key="1">
    <citation type="submission" date="2017-12" db="EMBL/GenBank/DDBJ databases">
        <title>Whole genome sequencing of Acidipropionibacterium jensenii strains JS279 and JS280.</title>
        <authorList>
            <person name="Deptula P."/>
            <person name="Laine P."/>
            <person name="Smolander O.-P."/>
            <person name="Paulin L."/>
            <person name="Auvinen P."/>
            <person name="Varmanen P."/>
        </authorList>
    </citation>
    <scope>NUCLEOTIDE SEQUENCE [LARGE SCALE GENOMIC DNA]</scope>
    <source>
        <strain evidence="16">JS280</strain>
    </source>
</reference>
<dbReference type="SUPFAM" id="SSF51064">
    <property type="entry name" value="Head domain of nucleotide exchange factor GrpE"/>
    <property type="match status" value="1"/>
</dbReference>
<dbReference type="InterPro" id="IPR000740">
    <property type="entry name" value="GrpE"/>
</dbReference>
<protein>
    <recommendedName>
        <fullName evidence="8 10">Protein GrpE</fullName>
    </recommendedName>
    <alternativeName>
        <fullName evidence="9 10">HSP-70 cofactor</fullName>
    </alternativeName>
</protein>
<dbReference type="Gene3D" id="3.90.20.20">
    <property type="match status" value="1"/>
</dbReference>
<evidence type="ECO:0000313" key="15">
    <source>
        <dbReference type="EMBL" id="AZZ40138.1"/>
    </source>
</evidence>
<comment type="subunit">
    <text evidence="3 10">Homodimer.</text>
</comment>
<dbReference type="PANTHER" id="PTHR21237">
    <property type="entry name" value="GRPE PROTEIN"/>
    <property type="match status" value="1"/>
</dbReference>
<evidence type="ECO:0000256" key="1">
    <source>
        <dbReference type="ARBA" id="ARBA00004496"/>
    </source>
</evidence>
<dbReference type="KEGG" id="aji:C0Z10_10690"/>
<evidence type="ECO:0000256" key="10">
    <source>
        <dbReference type="HAMAP-Rule" id="MF_01151"/>
    </source>
</evidence>
<dbReference type="CDD" id="cd00446">
    <property type="entry name" value="GrpE"/>
    <property type="match status" value="1"/>
</dbReference>
<keyword evidence="5 10" id="KW-0346">Stress response</keyword>
<dbReference type="Proteomes" id="UP000285875">
    <property type="component" value="Chromosome"/>
</dbReference>
<evidence type="ECO:0000256" key="12">
    <source>
        <dbReference type="RuleBase" id="RU004478"/>
    </source>
</evidence>
<dbReference type="GO" id="GO:0051087">
    <property type="term" value="F:protein-folding chaperone binding"/>
    <property type="evidence" value="ECO:0007669"/>
    <property type="project" value="InterPro"/>
</dbReference>
<evidence type="ECO:0000256" key="2">
    <source>
        <dbReference type="ARBA" id="ARBA00009054"/>
    </source>
</evidence>
<evidence type="ECO:0000256" key="9">
    <source>
        <dbReference type="ARBA" id="ARBA00076414"/>
    </source>
</evidence>
<comment type="similarity">
    <text evidence="2 10 12">Belongs to the GrpE family.</text>
</comment>
<feature type="region of interest" description="Disordered" evidence="14">
    <location>
        <begin position="1"/>
        <end position="74"/>
    </location>
</feature>
<evidence type="ECO:0000256" key="8">
    <source>
        <dbReference type="ARBA" id="ARBA00072274"/>
    </source>
</evidence>
<evidence type="ECO:0000256" key="14">
    <source>
        <dbReference type="SAM" id="MobiDB-lite"/>
    </source>
</evidence>
<dbReference type="HAMAP" id="MF_01151">
    <property type="entry name" value="GrpE"/>
    <property type="match status" value="1"/>
</dbReference>
<dbReference type="InterPro" id="IPR009012">
    <property type="entry name" value="GrpE_head"/>
</dbReference>
<dbReference type="GO" id="GO:0042803">
    <property type="term" value="F:protein homodimerization activity"/>
    <property type="evidence" value="ECO:0007669"/>
    <property type="project" value="InterPro"/>
</dbReference>
<dbReference type="InterPro" id="IPR013805">
    <property type="entry name" value="GrpE_CC"/>
</dbReference>
<dbReference type="RefSeq" id="WP_097799366.1">
    <property type="nucleotide sequence ID" value="NZ_CP025570.1"/>
</dbReference>
<evidence type="ECO:0000256" key="13">
    <source>
        <dbReference type="SAM" id="Coils"/>
    </source>
</evidence>
<evidence type="ECO:0000256" key="7">
    <source>
        <dbReference type="ARBA" id="ARBA00053401"/>
    </source>
</evidence>
<organism evidence="15 16">
    <name type="scientific">Acidipropionibacterium jensenii</name>
    <dbReference type="NCBI Taxonomy" id="1749"/>
    <lineage>
        <taxon>Bacteria</taxon>
        <taxon>Bacillati</taxon>
        <taxon>Actinomycetota</taxon>
        <taxon>Actinomycetes</taxon>
        <taxon>Propionibacteriales</taxon>
        <taxon>Propionibacteriaceae</taxon>
        <taxon>Acidipropionibacterium</taxon>
    </lineage>
</organism>
<feature type="region of interest" description="Disordered" evidence="14">
    <location>
        <begin position="206"/>
        <end position="251"/>
    </location>
</feature>
<gene>
    <name evidence="10 15" type="primary">grpE</name>
    <name evidence="15" type="ORF">C0Z10_10690</name>
</gene>
<comment type="subcellular location">
    <subcellularLocation>
        <location evidence="1 10">Cytoplasm</location>
    </subcellularLocation>
</comment>
<evidence type="ECO:0000256" key="5">
    <source>
        <dbReference type="ARBA" id="ARBA00023016"/>
    </source>
</evidence>
<comment type="function">
    <text evidence="7 10 11">Participates actively in the response to hyperosmotic and heat shock by preventing the aggregation of stress-denatured proteins, in association with DnaK and GrpE. It is the nucleotide exchange factor for DnaK and may function as a thermosensor. Unfolded proteins bind initially to DnaJ; upon interaction with the DnaJ-bound protein, DnaK hydrolyzes its bound ATP, resulting in the formation of a stable complex. GrpE releases ADP from DnaK; ATP binding to DnaK triggers the release of the substrate protein, thus completing the reaction cycle. Several rounds of ATP-dependent interactions between DnaJ, DnaK and GrpE are required for fully efficient folding.</text>
</comment>
<proteinExistence type="inferred from homology"/>
<feature type="coiled-coil region" evidence="13">
    <location>
        <begin position="78"/>
        <end position="105"/>
    </location>
</feature>
<evidence type="ECO:0000313" key="16">
    <source>
        <dbReference type="Proteomes" id="UP000285875"/>
    </source>
</evidence>
<dbReference type="PROSITE" id="PS01071">
    <property type="entry name" value="GRPE"/>
    <property type="match status" value="1"/>
</dbReference>
<dbReference type="GO" id="GO:0005737">
    <property type="term" value="C:cytoplasm"/>
    <property type="evidence" value="ECO:0007669"/>
    <property type="project" value="UniProtKB-SubCell"/>
</dbReference>
<name>A0A3Q9UEM1_9ACTN</name>
<evidence type="ECO:0000256" key="11">
    <source>
        <dbReference type="RuleBase" id="RU000639"/>
    </source>
</evidence>
<evidence type="ECO:0000256" key="3">
    <source>
        <dbReference type="ARBA" id="ARBA00011738"/>
    </source>
</evidence>
<dbReference type="GO" id="GO:0000774">
    <property type="term" value="F:adenyl-nucleotide exchange factor activity"/>
    <property type="evidence" value="ECO:0007669"/>
    <property type="project" value="InterPro"/>
</dbReference>
<accession>A0A3Q9UEM1</accession>
<dbReference type="PANTHER" id="PTHR21237:SF23">
    <property type="entry name" value="GRPE PROTEIN HOMOLOG, MITOCHONDRIAL"/>
    <property type="match status" value="1"/>
</dbReference>
<dbReference type="Gene3D" id="2.30.22.10">
    <property type="entry name" value="Head domain of nucleotide exchange factor GrpE"/>
    <property type="match status" value="1"/>
</dbReference>
<feature type="compositionally biased region" description="Gly residues" evidence="14">
    <location>
        <begin position="222"/>
        <end position="233"/>
    </location>
</feature>
<evidence type="ECO:0000256" key="4">
    <source>
        <dbReference type="ARBA" id="ARBA00022490"/>
    </source>
</evidence>
<evidence type="ECO:0000256" key="6">
    <source>
        <dbReference type="ARBA" id="ARBA00023186"/>
    </source>
</evidence>
<dbReference type="EMBL" id="CP025570">
    <property type="protein sequence ID" value="AZZ40138.1"/>
    <property type="molecule type" value="Genomic_DNA"/>
</dbReference>